<reference evidence="2" key="1">
    <citation type="submission" date="2022-03" db="EMBL/GenBank/DDBJ databases">
        <authorList>
            <person name="Martin C."/>
        </authorList>
    </citation>
    <scope>NUCLEOTIDE SEQUENCE</scope>
</reference>
<keyword evidence="3" id="KW-1185">Reference proteome</keyword>
<evidence type="ECO:0000256" key="1">
    <source>
        <dbReference type="ARBA" id="ARBA00023180"/>
    </source>
</evidence>
<evidence type="ECO:0000313" key="3">
    <source>
        <dbReference type="Proteomes" id="UP000749559"/>
    </source>
</evidence>
<dbReference type="OrthoDB" id="6143034at2759"/>
<dbReference type="Gene3D" id="3.40.50.2300">
    <property type="match status" value="1"/>
</dbReference>
<feature type="non-terminal residue" evidence="2">
    <location>
        <position position="1"/>
    </location>
</feature>
<proteinExistence type="predicted"/>
<gene>
    <name evidence="2" type="ORF">OFUS_LOCUS24958</name>
</gene>
<dbReference type="InterPro" id="IPR028082">
    <property type="entry name" value="Peripla_BP_I"/>
</dbReference>
<organism evidence="2 3">
    <name type="scientific">Owenia fusiformis</name>
    <name type="common">Polychaete worm</name>
    <dbReference type="NCBI Taxonomy" id="6347"/>
    <lineage>
        <taxon>Eukaryota</taxon>
        <taxon>Metazoa</taxon>
        <taxon>Spiralia</taxon>
        <taxon>Lophotrochozoa</taxon>
        <taxon>Annelida</taxon>
        <taxon>Polychaeta</taxon>
        <taxon>Sedentaria</taxon>
        <taxon>Canalipalpata</taxon>
        <taxon>Sabellida</taxon>
        <taxon>Oweniida</taxon>
        <taxon>Oweniidae</taxon>
        <taxon>Owenia</taxon>
    </lineage>
</organism>
<dbReference type="Proteomes" id="UP000749559">
    <property type="component" value="Unassembled WGS sequence"/>
</dbReference>
<comment type="caution">
    <text evidence="2">The sequence shown here is derived from an EMBL/GenBank/DDBJ whole genome shotgun (WGS) entry which is preliminary data.</text>
</comment>
<dbReference type="InterPro" id="IPR050726">
    <property type="entry name" value="mGluR"/>
</dbReference>
<sequence>VVFLLADLQSVVRFLKEIKNNAKSGIFTFVMSESTNTNDKLKSEELGNIALGSLSFKMETEPNKEFRKKFLEKTPWNIKTNRKWFKEWWQSKFNCHFPDSFDKSGAQLCDPTEHMRGTKENNWVHYVIQATQALAIGINSALKSYCTVEPTKLCDEFVDHPKEVIEKIKKVKSLCIIIQTMQALHKRKALEKLSFPSIYSIEPKEGSKYKIDPALIYNS</sequence>
<dbReference type="SUPFAM" id="SSF53822">
    <property type="entry name" value="Periplasmic binding protein-like I"/>
    <property type="match status" value="1"/>
</dbReference>
<accession>A0A8S4Q5G6</accession>
<keyword evidence="1" id="KW-0325">Glycoprotein</keyword>
<dbReference type="EMBL" id="CAIIXF020000012">
    <property type="protein sequence ID" value="CAH1801143.1"/>
    <property type="molecule type" value="Genomic_DNA"/>
</dbReference>
<name>A0A8S4Q5G6_OWEFU</name>
<dbReference type="AlphaFoldDB" id="A0A8S4Q5G6"/>
<evidence type="ECO:0000313" key="2">
    <source>
        <dbReference type="EMBL" id="CAH1801143.1"/>
    </source>
</evidence>
<dbReference type="PANTHER" id="PTHR24060">
    <property type="entry name" value="METABOTROPIC GLUTAMATE RECEPTOR"/>
    <property type="match status" value="1"/>
</dbReference>
<protein>
    <submittedName>
        <fullName evidence="2">Uncharacterized protein</fullName>
    </submittedName>
</protein>